<dbReference type="EMBL" id="JAVHJM010000010">
    <property type="protein sequence ID" value="KAK6504271.1"/>
    <property type="molecule type" value="Genomic_DNA"/>
</dbReference>
<reference evidence="3 4" key="1">
    <citation type="submission" date="2019-10" db="EMBL/GenBank/DDBJ databases">
        <authorList>
            <person name="Palmer J.M."/>
        </authorList>
    </citation>
    <scope>NUCLEOTIDE SEQUENCE [LARGE SCALE GENOMIC DNA]</scope>
    <source>
        <strain evidence="3 4">TWF506</strain>
    </source>
</reference>
<evidence type="ECO:0000256" key="1">
    <source>
        <dbReference type="SAM" id="MobiDB-lite"/>
    </source>
</evidence>
<dbReference type="SUPFAM" id="SSF81383">
    <property type="entry name" value="F-box domain"/>
    <property type="match status" value="1"/>
</dbReference>
<dbReference type="Proteomes" id="UP001307849">
    <property type="component" value="Unassembled WGS sequence"/>
</dbReference>
<keyword evidence="4" id="KW-1185">Reference proteome</keyword>
<dbReference type="AlphaFoldDB" id="A0AAN8NF30"/>
<dbReference type="Gene3D" id="1.20.1280.50">
    <property type="match status" value="1"/>
</dbReference>
<feature type="region of interest" description="Disordered" evidence="1">
    <location>
        <begin position="88"/>
        <end position="109"/>
    </location>
</feature>
<evidence type="ECO:0000259" key="2">
    <source>
        <dbReference type="PROSITE" id="PS50181"/>
    </source>
</evidence>
<name>A0AAN8NF30_9PEZI</name>
<dbReference type="PROSITE" id="PS50181">
    <property type="entry name" value="FBOX"/>
    <property type="match status" value="1"/>
</dbReference>
<protein>
    <recommendedName>
        <fullName evidence="2">F-box domain-containing protein</fullName>
    </recommendedName>
</protein>
<proteinExistence type="predicted"/>
<evidence type="ECO:0000313" key="3">
    <source>
        <dbReference type="EMBL" id="KAK6504271.1"/>
    </source>
</evidence>
<comment type="caution">
    <text evidence="3">The sequence shown here is derived from an EMBL/GenBank/DDBJ whole genome shotgun (WGS) entry which is preliminary data.</text>
</comment>
<dbReference type="Pfam" id="PF00646">
    <property type="entry name" value="F-box"/>
    <property type="match status" value="1"/>
</dbReference>
<gene>
    <name evidence="3" type="ORF">TWF506_002473</name>
</gene>
<dbReference type="SMART" id="SM00256">
    <property type="entry name" value="FBOX"/>
    <property type="match status" value="1"/>
</dbReference>
<dbReference type="InterPro" id="IPR001810">
    <property type="entry name" value="F-box_dom"/>
</dbReference>
<feature type="domain" description="F-box" evidence="2">
    <location>
        <begin position="1"/>
        <end position="44"/>
    </location>
</feature>
<dbReference type="InterPro" id="IPR036047">
    <property type="entry name" value="F-box-like_dom_sf"/>
</dbReference>
<organism evidence="3 4">
    <name type="scientific">Arthrobotrys conoides</name>
    <dbReference type="NCBI Taxonomy" id="74498"/>
    <lineage>
        <taxon>Eukaryota</taxon>
        <taxon>Fungi</taxon>
        <taxon>Dikarya</taxon>
        <taxon>Ascomycota</taxon>
        <taxon>Pezizomycotina</taxon>
        <taxon>Orbiliomycetes</taxon>
        <taxon>Orbiliales</taxon>
        <taxon>Orbiliaceae</taxon>
        <taxon>Arthrobotrys</taxon>
    </lineage>
</organism>
<accession>A0AAN8NF30</accession>
<sequence length="290" mass="33003">MLVLPTELQSQILSYLPIKDQLSAAKICPLWKDIVLNDKAIQRTRYSYSFSPIVCSHNLTSVWIEDGSKPAFSFMVQSGVIKHFRYPQGKRESGEEVQTTPDEDTTGETRKAFDRDITDCIFLDEPLLAPFPTSVPVPFKILEDNDQTPLLTRKQRQFTGNERVEGRSYVRYILYCYETMEDGTMAWLDPETTIRESDDVVISAALNIWSKTGQWSGDIWKAKVNPRNGTSVREILEAVFVETEPILRESGIKTENLHENFCIGFQISRGVWSLAFGVIADEEDTGYSSH</sequence>
<evidence type="ECO:0000313" key="4">
    <source>
        <dbReference type="Proteomes" id="UP001307849"/>
    </source>
</evidence>